<dbReference type="EMBL" id="JACEIK010021010">
    <property type="protein sequence ID" value="MCE5166286.1"/>
    <property type="molecule type" value="Genomic_DNA"/>
</dbReference>
<reference evidence="3 4" key="1">
    <citation type="journal article" date="2021" name="BMC Genomics">
        <title>Datura genome reveals duplications of psychoactive alkaloid biosynthetic genes and high mutation rate following tissue culture.</title>
        <authorList>
            <person name="Rajewski A."/>
            <person name="Carter-House D."/>
            <person name="Stajich J."/>
            <person name="Litt A."/>
        </authorList>
    </citation>
    <scope>NUCLEOTIDE SEQUENCE [LARGE SCALE GENOMIC DNA]</scope>
    <source>
        <strain evidence="3">AR-01</strain>
    </source>
</reference>
<evidence type="ECO:0000313" key="4">
    <source>
        <dbReference type="Proteomes" id="UP000823775"/>
    </source>
</evidence>
<gene>
    <name evidence="3" type="ORF">HAX54_016950</name>
</gene>
<evidence type="ECO:0000313" key="3">
    <source>
        <dbReference type="EMBL" id="MCE5166286.1"/>
    </source>
</evidence>
<feature type="non-terminal residue" evidence="3">
    <location>
        <position position="1"/>
    </location>
</feature>
<dbReference type="Proteomes" id="UP000823775">
    <property type="component" value="Unassembled WGS sequence"/>
</dbReference>
<name>A0ABS8Y382_DATST</name>
<sequence>TATAGSVRRRLEEEFGVVLLDRKAFIRDQIDLFLRTHVEETPNDDVPEAEDLKEGENDDSCSQKEEEEQDSDNVKEEENGSDTGAKKKARGLALLSVFFFLDEGWRGN</sequence>
<comment type="caution">
    <text evidence="3">The sequence shown here is derived from an EMBL/GenBank/DDBJ whole genome shotgun (WGS) entry which is preliminary data.</text>
</comment>
<protein>
    <recommendedName>
        <fullName evidence="2">DEK-C domain-containing protein</fullName>
    </recommendedName>
</protein>
<dbReference type="SUPFAM" id="SSF109715">
    <property type="entry name" value="DEK C-terminal domain"/>
    <property type="match status" value="1"/>
</dbReference>
<proteinExistence type="predicted"/>
<dbReference type="PROSITE" id="PS51998">
    <property type="entry name" value="DEK_C"/>
    <property type="match status" value="1"/>
</dbReference>
<accession>A0ABS8Y382</accession>
<feature type="compositionally biased region" description="Acidic residues" evidence="1">
    <location>
        <begin position="56"/>
        <end position="71"/>
    </location>
</feature>
<feature type="domain" description="DEK-C" evidence="2">
    <location>
        <begin position="1"/>
        <end position="35"/>
    </location>
</feature>
<dbReference type="Pfam" id="PF08766">
    <property type="entry name" value="DEK_C"/>
    <property type="match status" value="1"/>
</dbReference>
<keyword evidence="4" id="KW-1185">Reference proteome</keyword>
<evidence type="ECO:0000259" key="2">
    <source>
        <dbReference type="PROSITE" id="PS51998"/>
    </source>
</evidence>
<dbReference type="InterPro" id="IPR014876">
    <property type="entry name" value="DEK_C"/>
</dbReference>
<feature type="region of interest" description="Disordered" evidence="1">
    <location>
        <begin position="37"/>
        <end position="86"/>
    </location>
</feature>
<organism evidence="3 4">
    <name type="scientific">Datura stramonium</name>
    <name type="common">Jimsonweed</name>
    <name type="synonym">Common thornapple</name>
    <dbReference type="NCBI Taxonomy" id="4076"/>
    <lineage>
        <taxon>Eukaryota</taxon>
        <taxon>Viridiplantae</taxon>
        <taxon>Streptophyta</taxon>
        <taxon>Embryophyta</taxon>
        <taxon>Tracheophyta</taxon>
        <taxon>Spermatophyta</taxon>
        <taxon>Magnoliopsida</taxon>
        <taxon>eudicotyledons</taxon>
        <taxon>Gunneridae</taxon>
        <taxon>Pentapetalae</taxon>
        <taxon>asterids</taxon>
        <taxon>lamiids</taxon>
        <taxon>Solanales</taxon>
        <taxon>Solanaceae</taxon>
        <taxon>Solanoideae</taxon>
        <taxon>Datureae</taxon>
        <taxon>Datura</taxon>
    </lineage>
</organism>
<evidence type="ECO:0000256" key="1">
    <source>
        <dbReference type="SAM" id="MobiDB-lite"/>
    </source>
</evidence>